<evidence type="ECO:0000313" key="9">
    <source>
        <dbReference type="Proteomes" id="UP000217076"/>
    </source>
</evidence>
<keyword evidence="9" id="KW-1185">Reference proteome</keyword>
<feature type="domain" description="Peptidase S49" evidence="7">
    <location>
        <begin position="378"/>
        <end position="524"/>
    </location>
</feature>
<dbReference type="InterPro" id="IPR002142">
    <property type="entry name" value="Peptidase_S49"/>
</dbReference>
<comment type="similarity">
    <text evidence="1">Belongs to the peptidase S49 family.</text>
</comment>
<dbReference type="InterPro" id="IPR029045">
    <property type="entry name" value="ClpP/crotonase-like_dom_sf"/>
</dbReference>
<dbReference type="InterPro" id="IPR047217">
    <property type="entry name" value="S49_SppA_67K_type_N"/>
</dbReference>
<protein>
    <submittedName>
        <fullName evidence="8">Protease-4</fullName>
    </submittedName>
</protein>
<keyword evidence="3" id="KW-0378">Hydrolase</keyword>
<dbReference type="OrthoDB" id="9764363at2"/>
<feature type="active site" description="Proton donor/acceptor" evidence="5">
    <location>
        <position position="193"/>
    </location>
</feature>
<feature type="active site" description="Nucleophile" evidence="5">
    <location>
        <position position="394"/>
    </location>
</feature>
<dbReference type="CDD" id="cd07018">
    <property type="entry name" value="S49_SppA_67K_type"/>
    <property type="match status" value="1"/>
</dbReference>
<keyword evidence="4" id="KW-0720">Serine protease</keyword>
<evidence type="ECO:0000256" key="2">
    <source>
        <dbReference type="ARBA" id="ARBA00022670"/>
    </source>
</evidence>
<keyword evidence="6" id="KW-0472">Membrane</keyword>
<evidence type="ECO:0000256" key="3">
    <source>
        <dbReference type="ARBA" id="ARBA00022801"/>
    </source>
</evidence>
<dbReference type="PANTHER" id="PTHR33209:SF1">
    <property type="entry name" value="PEPTIDASE S49 DOMAIN-CONTAINING PROTEIN"/>
    <property type="match status" value="1"/>
</dbReference>
<dbReference type="GO" id="GO:0016020">
    <property type="term" value="C:membrane"/>
    <property type="evidence" value="ECO:0007669"/>
    <property type="project" value="InterPro"/>
</dbReference>
<sequence length="604" mass="63685">MRTFGKVVLGILAFLGVLFMVLVGAGVWGTLTLTRMAEEQGPEPPEAAVLTLDLDQPPGGPRGPAALFSTRTAPLPPLLGTAEALRRAADDPRVVGLVATLSSSPLGMAEVQELRAAIKDFQAAGKPAILFSETLAEGNATVDYYLASAFGELWLQPSGALATVGLSMEMPFLREALAEIGVRPSFSTRHEYKSAMDSLTRADMAAPVRDNLNRLMVSWFTQIESAVAEDRGLSVETVRRLIDNAPLVAAEALDAGLVDHLGYADQVTVEVDERLGEERMSLDAYVNLLAAEQAVPADDEGHRPRVALIDATGPIVRGDGQTPGPLGGNASVGGTRLARDLIKAGEDEEIDAILLFVDSPGGSYVASDTVWRAIDKVRAEGTPVVALMGDVAGSGGYFIAMNADRIVARGGTVTGSIGVVAGKFVLEKLWDKLGVTWEGMMIGANAGIWSPNRDFNPAEQARFEHHLDVIYADFVGKAAAARGVDEAAMDGLARGRVFSGVDALENGLIDALGGYPAALEALREVLDLPVGAELRVSLYPKPKPPFERLLEDLGNGQGLPFAAMRGLLLLAALEQRAEVVMPLLEPLAPLPGPLTTQGVPVDPG</sequence>
<keyword evidence="6" id="KW-0812">Transmembrane</keyword>
<dbReference type="InterPro" id="IPR004634">
    <property type="entry name" value="Pept_S49_pIV"/>
</dbReference>
<evidence type="ECO:0000256" key="4">
    <source>
        <dbReference type="ARBA" id="ARBA00022825"/>
    </source>
</evidence>
<dbReference type="InterPro" id="IPR047272">
    <property type="entry name" value="S49_SppA_C"/>
</dbReference>
<dbReference type="CDD" id="cd07023">
    <property type="entry name" value="S49_Sppa_N_C"/>
    <property type="match status" value="1"/>
</dbReference>
<evidence type="ECO:0000259" key="7">
    <source>
        <dbReference type="Pfam" id="PF01343"/>
    </source>
</evidence>
<proteinExistence type="inferred from homology"/>
<dbReference type="GO" id="GO:0008236">
    <property type="term" value="F:serine-type peptidase activity"/>
    <property type="evidence" value="ECO:0007669"/>
    <property type="project" value="UniProtKB-KW"/>
</dbReference>
<dbReference type="Proteomes" id="UP000217076">
    <property type="component" value="Unassembled WGS sequence"/>
</dbReference>
<keyword evidence="2 8" id="KW-0645">Protease</keyword>
<dbReference type="RefSeq" id="WP_092614567.1">
    <property type="nucleotide sequence ID" value="NZ_FNCV01000001.1"/>
</dbReference>
<dbReference type="SUPFAM" id="SSF52096">
    <property type="entry name" value="ClpP/crotonase"/>
    <property type="match status" value="2"/>
</dbReference>
<evidence type="ECO:0000256" key="5">
    <source>
        <dbReference type="PIRSR" id="PIRSR001217-1"/>
    </source>
</evidence>
<accession>A0A1G7UQ73</accession>
<name>A0A1G7UQ73_9PROT</name>
<dbReference type="PANTHER" id="PTHR33209">
    <property type="entry name" value="PROTEASE 4"/>
    <property type="match status" value="1"/>
</dbReference>
<feature type="transmembrane region" description="Helical" evidence="6">
    <location>
        <begin position="7"/>
        <end position="28"/>
    </location>
</feature>
<dbReference type="STRING" id="83401.SAMN05421742_101401"/>
<dbReference type="Gene3D" id="3.90.226.10">
    <property type="entry name" value="2-enoyl-CoA Hydratase, Chain A, domain 1"/>
    <property type="match status" value="3"/>
</dbReference>
<dbReference type="GO" id="GO:0006465">
    <property type="term" value="P:signal peptide processing"/>
    <property type="evidence" value="ECO:0007669"/>
    <property type="project" value="InterPro"/>
</dbReference>
<dbReference type="AlphaFoldDB" id="A0A1G7UQ73"/>
<dbReference type="PIRSF" id="PIRSF001217">
    <property type="entry name" value="Protease_4_SppA"/>
    <property type="match status" value="1"/>
</dbReference>
<dbReference type="Pfam" id="PF01343">
    <property type="entry name" value="Peptidase_S49"/>
    <property type="match status" value="2"/>
</dbReference>
<gene>
    <name evidence="8" type="ORF">SAMN05421742_101401</name>
</gene>
<keyword evidence="6" id="KW-1133">Transmembrane helix</keyword>
<organism evidence="8 9">
    <name type="scientific">Roseospirillum parvum</name>
    <dbReference type="NCBI Taxonomy" id="83401"/>
    <lineage>
        <taxon>Bacteria</taxon>
        <taxon>Pseudomonadati</taxon>
        <taxon>Pseudomonadota</taxon>
        <taxon>Alphaproteobacteria</taxon>
        <taxon>Rhodospirillales</taxon>
        <taxon>Rhodospirillaceae</taxon>
        <taxon>Roseospirillum</taxon>
    </lineage>
</organism>
<dbReference type="EMBL" id="FNCV01000001">
    <property type="protein sequence ID" value="SDG49712.1"/>
    <property type="molecule type" value="Genomic_DNA"/>
</dbReference>
<feature type="domain" description="Peptidase S49" evidence="7">
    <location>
        <begin position="122"/>
        <end position="273"/>
    </location>
</feature>
<evidence type="ECO:0000313" key="8">
    <source>
        <dbReference type="EMBL" id="SDG49712.1"/>
    </source>
</evidence>
<evidence type="ECO:0000256" key="1">
    <source>
        <dbReference type="ARBA" id="ARBA00008683"/>
    </source>
</evidence>
<evidence type="ECO:0000256" key="6">
    <source>
        <dbReference type="SAM" id="Phobius"/>
    </source>
</evidence>
<reference evidence="9" key="1">
    <citation type="submission" date="2016-10" db="EMBL/GenBank/DDBJ databases">
        <authorList>
            <person name="Varghese N."/>
            <person name="Submissions S."/>
        </authorList>
    </citation>
    <scope>NUCLEOTIDE SEQUENCE [LARGE SCALE GENOMIC DNA]</scope>
    <source>
        <strain evidence="9">930I</strain>
    </source>
</reference>